<evidence type="ECO:0000313" key="2">
    <source>
        <dbReference type="EMBL" id="PNH10859.1"/>
    </source>
</evidence>
<dbReference type="AlphaFoldDB" id="A0A2J8AEC9"/>
<organism evidence="2 3">
    <name type="scientific">Tetrabaena socialis</name>
    <dbReference type="NCBI Taxonomy" id="47790"/>
    <lineage>
        <taxon>Eukaryota</taxon>
        <taxon>Viridiplantae</taxon>
        <taxon>Chlorophyta</taxon>
        <taxon>core chlorophytes</taxon>
        <taxon>Chlorophyceae</taxon>
        <taxon>CS clade</taxon>
        <taxon>Chlamydomonadales</taxon>
        <taxon>Tetrabaenaceae</taxon>
        <taxon>Tetrabaena</taxon>
    </lineage>
</organism>
<keyword evidence="3" id="KW-1185">Reference proteome</keyword>
<accession>A0A2J8AEC9</accession>
<dbReference type="Gene3D" id="1.10.510.10">
    <property type="entry name" value="Transferase(Phosphotransferase) domain 1"/>
    <property type="match status" value="1"/>
</dbReference>
<gene>
    <name evidence="2" type="ORF">TSOC_002409</name>
</gene>
<protein>
    <recommendedName>
        <fullName evidence="4">Protein kinase domain-containing protein</fullName>
    </recommendedName>
</protein>
<feature type="region of interest" description="Disordered" evidence="1">
    <location>
        <begin position="18"/>
        <end position="51"/>
    </location>
</feature>
<feature type="non-terminal residue" evidence="2">
    <location>
        <position position="1"/>
    </location>
</feature>
<dbReference type="EMBL" id="PGGS01000044">
    <property type="protein sequence ID" value="PNH10859.1"/>
    <property type="molecule type" value="Genomic_DNA"/>
</dbReference>
<evidence type="ECO:0000313" key="3">
    <source>
        <dbReference type="Proteomes" id="UP000236333"/>
    </source>
</evidence>
<dbReference type="Proteomes" id="UP000236333">
    <property type="component" value="Unassembled WGS sequence"/>
</dbReference>
<comment type="caution">
    <text evidence="2">The sequence shown here is derived from an EMBL/GenBank/DDBJ whole genome shotgun (WGS) entry which is preliminary data.</text>
</comment>
<dbReference type="InterPro" id="IPR011009">
    <property type="entry name" value="Kinase-like_dom_sf"/>
</dbReference>
<dbReference type="OrthoDB" id="546085at2759"/>
<name>A0A2J8AEC9_9CHLO</name>
<feature type="non-terminal residue" evidence="2">
    <location>
        <position position="136"/>
    </location>
</feature>
<proteinExistence type="predicted"/>
<reference evidence="2 3" key="1">
    <citation type="journal article" date="2017" name="Mol. Biol. Evol.">
        <title>The 4-celled Tetrabaena socialis nuclear genome reveals the essential components for genetic control of cell number at the origin of multicellularity in the volvocine lineage.</title>
        <authorList>
            <person name="Featherston J."/>
            <person name="Arakaki Y."/>
            <person name="Hanschen E.R."/>
            <person name="Ferris P.J."/>
            <person name="Michod R.E."/>
            <person name="Olson B.J.S.C."/>
            <person name="Nozaki H."/>
            <person name="Durand P.M."/>
        </authorList>
    </citation>
    <scope>NUCLEOTIDE SEQUENCE [LARGE SCALE GENOMIC DNA]</scope>
    <source>
        <strain evidence="2 3">NIES-571</strain>
    </source>
</reference>
<feature type="compositionally biased region" description="Pro residues" evidence="1">
    <location>
        <begin position="26"/>
        <end position="39"/>
    </location>
</feature>
<evidence type="ECO:0000256" key="1">
    <source>
        <dbReference type="SAM" id="MobiDB-lite"/>
    </source>
</evidence>
<dbReference type="SUPFAM" id="SSF56112">
    <property type="entry name" value="Protein kinase-like (PK-like)"/>
    <property type="match status" value="1"/>
</dbReference>
<sequence>GRLASSASAELHCAIDILQSGGADIQPPPRPQPPQPPLPTDQQQQQQQWWRASQQSAVSAVQTTDALWLAAHTQPAEGCSHGFLVMELCEGGSLDAWRRAVWRAPGQLPDMAVLLSLARDVSQGMAFIHQHGVCHG</sequence>
<evidence type="ECO:0008006" key="4">
    <source>
        <dbReference type="Google" id="ProtNLM"/>
    </source>
</evidence>